<dbReference type="STRING" id="1454003.AW10_00873"/>
<dbReference type="InterPro" id="IPR045397">
    <property type="entry name" value="TumE-like"/>
</dbReference>
<sequence length="93" mass="10439">MPAVLILDDRYPQGDDAFVAVRVFRVPTEVPGSTHDLKYSLAYVVDGVCVLRFDNEAGKGDHVHRGEAEAPYVFASLEQLLADFWTAVDDWRK</sequence>
<comment type="caution">
    <text evidence="1">The sequence shown here is derived from an EMBL/GenBank/DDBJ whole genome shotgun (WGS) entry which is preliminary data.</text>
</comment>
<accession>A0A011NGS0</accession>
<gene>
    <name evidence="1" type="ORF">AW10_00873</name>
</gene>
<name>A0A011NGS0_9PROT</name>
<dbReference type="AlphaFoldDB" id="A0A011NGS0"/>
<evidence type="ECO:0000313" key="2">
    <source>
        <dbReference type="Proteomes" id="UP000021816"/>
    </source>
</evidence>
<dbReference type="PATRIC" id="fig|1454003.3.peg.895"/>
<protein>
    <submittedName>
        <fullName evidence="1">Uncharacterized protein</fullName>
    </submittedName>
</protein>
<organism evidence="1 2">
    <name type="scientific">Candidatus Accumulibacter appositus</name>
    <dbReference type="NCBI Taxonomy" id="1454003"/>
    <lineage>
        <taxon>Bacteria</taxon>
        <taxon>Pseudomonadati</taxon>
        <taxon>Pseudomonadota</taxon>
        <taxon>Betaproteobacteria</taxon>
        <taxon>Candidatus Accumulibacter</taxon>
    </lineage>
</organism>
<proteinExistence type="predicted"/>
<dbReference type="EMBL" id="JEMX01000015">
    <property type="protein sequence ID" value="EXI81928.1"/>
    <property type="molecule type" value="Genomic_DNA"/>
</dbReference>
<evidence type="ECO:0000313" key="1">
    <source>
        <dbReference type="EMBL" id="EXI81928.1"/>
    </source>
</evidence>
<reference evidence="1 2" key="1">
    <citation type="submission" date="2014-02" db="EMBL/GenBank/DDBJ databases">
        <title>Expanding our view of genomic diversity in Candidatus Accumulibacter clades.</title>
        <authorList>
            <person name="Skennerton C.T."/>
            <person name="Barr J.J."/>
            <person name="Slater F.R."/>
            <person name="Bond P.L."/>
            <person name="Tyson G.W."/>
        </authorList>
    </citation>
    <scope>NUCLEOTIDE SEQUENCE [LARGE SCALE GENOMIC DNA]</scope>
    <source>
        <strain evidence="2">BA-92</strain>
    </source>
</reference>
<dbReference type="Proteomes" id="UP000021816">
    <property type="component" value="Unassembled WGS sequence"/>
</dbReference>
<dbReference type="Pfam" id="PF20126">
    <property type="entry name" value="TumE"/>
    <property type="match status" value="1"/>
</dbReference>